<evidence type="ECO:0000313" key="6">
    <source>
        <dbReference type="EMBL" id="KAK4406178.1"/>
    </source>
</evidence>
<sequence length="593" mass="68003">MNVNESENIPVNESVNVNVNENESENLNVNESENLNVNESENVNVNVNCNESENITGGLRDKGKRKLYEQYLNESSSEFDDSSDEDYVQPIIDGDSDTPSLVLEDIEVESDDDIFSNKNPTKLELVKKLKKVMKDSQKAKLKQKSVIEVLRIGVRNGYDIEFIKNETSRITAKCKVDGCEWRIHASPIMKGPTFQIKTLKGNHTCARTYQNSLAKATYLATRMESSIRDHPDIPIQQLKNRILRKCNVEVSRFKVLRAKKKALEAIRGSDALQYDKLWDYCETVRKCNPGNRQKGLIEALKELVPDSEHRFCTRHMYQNFKQKFKSVELKEYFWKAASIANKQDFERYMKKIQEIDPKVSEDVETAYEWLEKVNPEHWVRAFFPVHSKSDILVNNLCESFNSYILEARDKPIISMFEWIRTKLMMRLQQKREGMENTSFEPLKPPAMKKQRGRPKKLRRRGPDELSQSKVSTRKGLTHTCTKCLETGHNKNSCSNPINPRSKYFKGSLPEEIPQGSQAPPTSQEQATEQVRKRDPKEEVTYKGPRNAALLGMTASIQTTVEQTPMATNLGTNDGSGGPSHSIPEKEDTRKEQP</sequence>
<keyword evidence="1" id="KW-0815">Transposition</keyword>
<organism evidence="6 7">
    <name type="scientific">Sesamum angolense</name>
    <dbReference type="NCBI Taxonomy" id="2727404"/>
    <lineage>
        <taxon>Eukaryota</taxon>
        <taxon>Viridiplantae</taxon>
        <taxon>Streptophyta</taxon>
        <taxon>Embryophyta</taxon>
        <taxon>Tracheophyta</taxon>
        <taxon>Spermatophyta</taxon>
        <taxon>Magnoliopsida</taxon>
        <taxon>eudicotyledons</taxon>
        <taxon>Gunneridae</taxon>
        <taxon>Pentapetalae</taxon>
        <taxon>asterids</taxon>
        <taxon>lamiids</taxon>
        <taxon>Lamiales</taxon>
        <taxon>Pedaliaceae</taxon>
        <taxon>Sesamum</taxon>
    </lineage>
</organism>
<feature type="compositionally biased region" description="Polar residues" evidence="4">
    <location>
        <begin position="554"/>
        <end position="572"/>
    </location>
</feature>
<accession>A0AAE1X6H5</accession>
<protein>
    <recommendedName>
        <fullName evidence="5">Transposase MuDR plant domain-containing protein</fullName>
    </recommendedName>
</protein>
<keyword evidence="3" id="KW-0233">DNA recombination</keyword>
<feature type="region of interest" description="Disordered" evidence="4">
    <location>
        <begin position="432"/>
        <end position="593"/>
    </location>
</feature>
<gene>
    <name evidence="6" type="ORF">Sango_0624300</name>
</gene>
<dbReference type="PANTHER" id="PTHR31973:SF187">
    <property type="entry name" value="MUTATOR TRANSPOSASE MUDRA PROTEIN"/>
    <property type="match status" value="1"/>
</dbReference>
<dbReference type="Pfam" id="PF00872">
    <property type="entry name" value="Transposase_mut"/>
    <property type="match status" value="1"/>
</dbReference>
<dbReference type="AlphaFoldDB" id="A0AAE1X6H5"/>
<dbReference type="GO" id="GO:0004803">
    <property type="term" value="F:transposase activity"/>
    <property type="evidence" value="ECO:0007669"/>
    <property type="project" value="InterPro"/>
</dbReference>
<feature type="compositionally biased region" description="Basic and acidic residues" evidence="4">
    <location>
        <begin position="529"/>
        <end position="540"/>
    </location>
</feature>
<proteinExistence type="predicted"/>
<name>A0AAE1X6H5_9LAMI</name>
<dbReference type="EMBL" id="JACGWL010000003">
    <property type="protein sequence ID" value="KAK4406178.1"/>
    <property type="molecule type" value="Genomic_DNA"/>
</dbReference>
<dbReference type="InterPro" id="IPR004332">
    <property type="entry name" value="Transposase_MuDR"/>
</dbReference>
<evidence type="ECO:0000259" key="5">
    <source>
        <dbReference type="Pfam" id="PF03108"/>
    </source>
</evidence>
<dbReference type="Pfam" id="PF03108">
    <property type="entry name" value="DBD_Tnp_Mut"/>
    <property type="match status" value="1"/>
</dbReference>
<feature type="compositionally biased region" description="Basic residues" evidence="4">
    <location>
        <begin position="446"/>
        <end position="459"/>
    </location>
</feature>
<evidence type="ECO:0000256" key="1">
    <source>
        <dbReference type="ARBA" id="ARBA00022578"/>
    </source>
</evidence>
<keyword evidence="2" id="KW-0238">DNA-binding</keyword>
<reference evidence="6" key="1">
    <citation type="submission" date="2020-06" db="EMBL/GenBank/DDBJ databases">
        <authorList>
            <person name="Li T."/>
            <person name="Hu X."/>
            <person name="Zhang T."/>
            <person name="Song X."/>
            <person name="Zhang H."/>
            <person name="Dai N."/>
            <person name="Sheng W."/>
            <person name="Hou X."/>
            <person name="Wei L."/>
        </authorList>
    </citation>
    <scope>NUCLEOTIDE SEQUENCE</scope>
    <source>
        <strain evidence="6">K16</strain>
        <tissue evidence="6">Leaf</tissue>
    </source>
</reference>
<dbReference type="GO" id="GO:0006313">
    <property type="term" value="P:DNA transposition"/>
    <property type="evidence" value="ECO:0007669"/>
    <property type="project" value="InterPro"/>
</dbReference>
<evidence type="ECO:0000256" key="4">
    <source>
        <dbReference type="SAM" id="MobiDB-lite"/>
    </source>
</evidence>
<feature type="compositionally biased region" description="Polar residues" evidence="4">
    <location>
        <begin position="489"/>
        <end position="498"/>
    </location>
</feature>
<feature type="domain" description="Transposase MuDR plant" evidence="5">
    <location>
        <begin position="155"/>
        <end position="196"/>
    </location>
</feature>
<dbReference type="PANTHER" id="PTHR31973">
    <property type="entry name" value="POLYPROTEIN, PUTATIVE-RELATED"/>
    <property type="match status" value="1"/>
</dbReference>
<comment type="caution">
    <text evidence="6">The sequence shown here is derived from an EMBL/GenBank/DDBJ whole genome shotgun (WGS) entry which is preliminary data.</text>
</comment>
<evidence type="ECO:0000313" key="7">
    <source>
        <dbReference type="Proteomes" id="UP001289374"/>
    </source>
</evidence>
<dbReference type="Proteomes" id="UP001289374">
    <property type="component" value="Unassembled WGS sequence"/>
</dbReference>
<dbReference type="InterPro" id="IPR001207">
    <property type="entry name" value="Transposase_mutator"/>
</dbReference>
<keyword evidence="7" id="KW-1185">Reference proteome</keyword>
<reference evidence="6" key="2">
    <citation type="journal article" date="2024" name="Plant">
        <title>Genomic evolution and insights into agronomic trait innovations of Sesamum species.</title>
        <authorList>
            <person name="Miao H."/>
            <person name="Wang L."/>
            <person name="Qu L."/>
            <person name="Liu H."/>
            <person name="Sun Y."/>
            <person name="Le M."/>
            <person name="Wang Q."/>
            <person name="Wei S."/>
            <person name="Zheng Y."/>
            <person name="Lin W."/>
            <person name="Duan Y."/>
            <person name="Cao H."/>
            <person name="Xiong S."/>
            <person name="Wang X."/>
            <person name="Wei L."/>
            <person name="Li C."/>
            <person name="Ma Q."/>
            <person name="Ju M."/>
            <person name="Zhao R."/>
            <person name="Li G."/>
            <person name="Mu C."/>
            <person name="Tian Q."/>
            <person name="Mei H."/>
            <person name="Zhang T."/>
            <person name="Gao T."/>
            <person name="Zhang H."/>
        </authorList>
    </citation>
    <scope>NUCLEOTIDE SEQUENCE</scope>
    <source>
        <strain evidence="6">K16</strain>
    </source>
</reference>
<feature type="compositionally biased region" description="Basic and acidic residues" evidence="4">
    <location>
        <begin position="582"/>
        <end position="593"/>
    </location>
</feature>
<dbReference type="GO" id="GO:0003677">
    <property type="term" value="F:DNA binding"/>
    <property type="evidence" value="ECO:0007669"/>
    <property type="project" value="UniProtKB-KW"/>
</dbReference>
<evidence type="ECO:0000256" key="3">
    <source>
        <dbReference type="ARBA" id="ARBA00023172"/>
    </source>
</evidence>
<feature type="compositionally biased region" description="Polar residues" evidence="4">
    <location>
        <begin position="514"/>
        <end position="528"/>
    </location>
</feature>
<evidence type="ECO:0000256" key="2">
    <source>
        <dbReference type="ARBA" id="ARBA00023125"/>
    </source>
</evidence>